<keyword evidence="6" id="KW-1185">Reference proteome</keyword>
<dbReference type="InterPro" id="IPR006600">
    <property type="entry name" value="HTH_CenpB_DNA-bd_dom"/>
</dbReference>
<sequence>MSSTKHEKLTLSDKLKILQYLDSGQVVFQVVIAKEYGIAPSTLSTIVTQKSMLQGETSFNPARKRLCTGHFKAVDDVVAVWLRDLQSQNIPVSGPMIQCKAKEFALLLDVPGFEASSG</sequence>
<accession>A0A9J6DAJ4</accession>
<dbReference type="Pfam" id="PF03221">
    <property type="entry name" value="HTH_Tnp_Tc5"/>
    <property type="match status" value="1"/>
</dbReference>
<dbReference type="InterPro" id="IPR009057">
    <property type="entry name" value="Homeodomain-like_sf"/>
</dbReference>
<evidence type="ECO:0000256" key="3">
    <source>
        <dbReference type="ARBA" id="ARBA00023242"/>
    </source>
</evidence>
<comment type="subcellular location">
    <subcellularLocation>
        <location evidence="1">Nucleus</location>
    </subcellularLocation>
</comment>
<dbReference type="Gene3D" id="1.10.10.60">
    <property type="entry name" value="Homeodomain-like"/>
    <property type="match status" value="2"/>
</dbReference>
<dbReference type="InterPro" id="IPR007889">
    <property type="entry name" value="HTH_Psq"/>
</dbReference>
<name>A0A9J6DAJ4_RHIMP</name>
<protein>
    <recommendedName>
        <fullName evidence="4">HTH CENPB-type domain-containing protein</fullName>
    </recommendedName>
</protein>
<dbReference type="EMBL" id="JABSTU010000010">
    <property type="protein sequence ID" value="KAH8019072.1"/>
    <property type="molecule type" value="Genomic_DNA"/>
</dbReference>
<comment type="caution">
    <text evidence="5">The sequence shown here is derived from an EMBL/GenBank/DDBJ whole genome shotgun (WGS) entry which is preliminary data.</text>
</comment>
<reference evidence="5" key="1">
    <citation type="journal article" date="2020" name="Cell">
        <title>Large-Scale Comparative Analyses of Tick Genomes Elucidate Their Genetic Diversity and Vector Capacities.</title>
        <authorList>
            <consortium name="Tick Genome and Microbiome Consortium (TIGMIC)"/>
            <person name="Jia N."/>
            <person name="Wang J."/>
            <person name="Shi W."/>
            <person name="Du L."/>
            <person name="Sun Y."/>
            <person name="Zhan W."/>
            <person name="Jiang J.F."/>
            <person name="Wang Q."/>
            <person name="Zhang B."/>
            <person name="Ji P."/>
            <person name="Bell-Sakyi L."/>
            <person name="Cui X.M."/>
            <person name="Yuan T.T."/>
            <person name="Jiang B.G."/>
            <person name="Yang W.F."/>
            <person name="Lam T.T."/>
            <person name="Chang Q.C."/>
            <person name="Ding S.J."/>
            <person name="Wang X.J."/>
            <person name="Zhu J.G."/>
            <person name="Ruan X.D."/>
            <person name="Zhao L."/>
            <person name="Wei J.T."/>
            <person name="Ye R.Z."/>
            <person name="Que T.C."/>
            <person name="Du C.H."/>
            <person name="Zhou Y.H."/>
            <person name="Cheng J.X."/>
            <person name="Dai P.F."/>
            <person name="Guo W.B."/>
            <person name="Han X.H."/>
            <person name="Huang E.J."/>
            <person name="Li L.F."/>
            <person name="Wei W."/>
            <person name="Gao Y.C."/>
            <person name="Liu J.Z."/>
            <person name="Shao H.Z."/>
            <person name="Wang X."/>
            <person name="Wang C.C."/>
            <person name="Yang T.C."/>
            <person name="Huo Q.B."/>
            <person name="Li W."/>
            <person name="Chen H.Y."/>
            <person name="Chen S.E."/>
            <person name="Zhou L.G."/>
            <person name="Ni X.B."/>
            <person name="Tian J.H."/>
            <person name="Sheng Y."/>
            <person name="Liu T."/>
            <person name="Pan Y.S."/>
            <person name="Xia L.Y."/>
            <person name="Li J."/>
            <person name="Zhao F."/>
            <person name="Cao W.C."/>
        </authorList>
    </citation>
    <scope>NUCLEOTIDE SEQUENCE</scope>
    <source>
        <strain evidence="5">Rmic-2018</strain>
    </source>
</reference>
<dbReference type="SUPFAM" id="SSF46689">
    <property type="entry name" value="Homeodomain-like"/>
    <property type="match status" value="2"/>
</dbReference>
<dbReference type="GO" id="GO:0005634">
    <property type="term" value="C:nucleus"/>
    <property type="evidence" value="ECO:0007669"/>
    <property type="project" value="UniProtKB-SubCell"/>
</dbReference>
<dbReference type="Proteomes" id="UP000821866">
    <property type="component" value="Chromosome 8"/>
</dbReference>
<dbReference type="AlphaFoldDB" id="A0A9J6DAJ4"/>
<organism evidence="5 6">
    <name type="scientific">Rhipicephalus microplus</name>
    <name type="common">Cattle tick</name>
    <name type="synonym">Boophilus microplus</name>
    <dbReference type="NCBI Taxonomy" id="6941"/>
    <lineage>
        <taxon>Eukaryota</taxon>
        <taxon>Metazoa</taxon>
        <taxon>Ecdysozoa</taxon>
        <taxon>Arthropoda</taxon>
        <taxon>Chelicerata</taxon>
        <taxon>Arachnida</taxon>
        <taxon>Acari</taxon>
        <taxon>Parasitiformes</taxon>
        <taxon>Ixodida</taxon>
        <taxon>Ixodoidea</taxon>
        <taxon>Ixodidae</taxon>
        <taxon>Rhipicephalinae</taxon>
        <taxon>Rhipicephalus</taxon>
        <taxon>Boophilus</taxon>
    </lineage>
</organism>
<dbReference type="InterPro" id="IPR050863">
    <property type="entry name" value="CenT-Element_Derived"/>
</dbReference>
<keyword evidence="2" id="KW-0238">DNA-binding</keyword>
<dbReference type="PANTHER" id="PTHR19303:SF73">
    <property type="entry name" value="PROTEIN PDC2"/>
    <property type="match status" value="1"/>
</dbReference>
<evidence type="ECO:0000256" key="2">
    <source>
        <dbReference type="ARBA" id="ARBA00023125"/>
    </source>
</evidence>
<reference evidence="5" key="2">
    <citation type="submission" date="2021-09" db="EMBL/GenBank/DDBJ databases">
        <authorList>
            <person name="Jia N."/>
            <person name="Wang J."/>
            <person name="Shi W."/>
            <person name="Du L."/>
            <person name="Sun Y."/>
            <person name="Zhan W."/>
            <person name="Jiang J."/>
            <person name="Wang Q."/>
            <person name="Zhang B."/>
            <person name="Ji P."/>
            <person name="Sakyi L.B."/>
            <person name="Cui X."/>
            <person name="Yuan T."/>
            <person name="Jiang B."/>
            <person name="Yang W."/>
            <person name="Lam T.T.-Y."/>
            <person name="Chang Q."/>
            <person name="Ding S."/>
            <person name="Wang X."/>
            <person name="Zhu J."/>
            <person name="Ruan X."/>
            <person name="Zhao L."/>
            <person name="Wei J."/>
            <person name="Que T."/>
            <person name="Du C."/>
            <person name="Cheng J."/>
            <person name="Dai P."/>
            <person name="Han X."/>
            <person name="Huang E."/>
            <person name="Gao Y."/>
            <person name="Liu J."/>
            <person name="Shao H."/>
            <person name="Ye R."/>
            <person name="Li L."/>
            <person name="Wei W."/>
            <person name="Wang X."/>
            <person name="Wang C."/>
            <person name="Huo Q."/>
            <person name="Li W."/>
            <person name="Guo W."/>
            <person name="Chen H."/>
            <person name="Chen S."/>
            <person name="Zhou L."/>
            <person name="Zhou L."/>
            <person name="Ni X."/>
            <person name="Tian J."/>
            <person name="Zhou Y."/>
            <person name="Sheng Y."/>
            <person name="Liu T."/>
            <person name="Pan Y."/>
            <person name="Xia L."/>
            <person name="Li J."/>
            <person name="Zhao F."/>
            <person name="Cao W."/>
        </authorList>
    </citation>
    <scope>NUCLEOTIDE SEQUENCE</scope>
    <source>
        <strain evidence="5">Rmic-2018</strain>
        <tissue evidence="5">Larvae</tissue>
    </source>
</reference>
<feature type="domain" description="HTH CENPB-type" evidence="4">
    <location>
        <begin position="62"/>
        <end position="118"/>
    </location>
</feature>
<dbReference type="PANTHER" id="PTHR19303">
    <property type="entry name" value="TRANSPOSON"/>
    <property type="match status" value="1"/>
</dbReference>
<dbReference type="Pfam" id="PF04218">
    <property type="entry name" value="CENP-B_N"/>
    <property type="match status" value="1"/>
</dbReference>
<dbReference type="GO" id="GO:0003677">
    <property type="term" value="F:DNA binding"/>
    <property type="evidence" value="ECO:0007669"/>
    <property type="project" value="UniProtKB-KW"/>
</dbReference>
<evidence type="ECO:0000313" key="6">
    <source>
        <dbReference type="Proteomes" id="UP000821866"/>
    </source>
</evidence>
<keyword evidence="3" id="KW-0539">Nucleus</keyword>
<evidence type="ECO:0000256" key="1">
    <source>
        <dbReference type="ARBA" id="ARBA00004123"/>
    </source>
</evidence>
<evidence type="ECO:0000259" key="4">
    <source>
        <dbReference type="PROSITE" id="PS51253"/>
    </source>
</evidence>
<gene>
    <name evidence="5" type="ORF">HPB51_016710</name>
</gene>
<evidence type="ECO:0000313" key="5">
    <source>
        <dbReference type="EMBL" id="KAH8019072.1"/>
    </source>
</evidence>
<proteinExistence type="predicted"/>
<dbReference type="PROSITE" id="PS51253">
    <property type="entry name" value="HTH_CENPB"/>
    <property type="match status" value="1"/>
</dbReference>